<dbReference type="GO" id="GO:0016810">
    <property type="term" value="F:hydrolase activity, acting on carbon-nitrogen (but not peptide) bonds"/>
    <property type="evidence" value="ECO:0007669"/>
    <property type="project" value="InterPro"/>
</dbReference>
<name>A0A4D7AR29_9HYPH</name>
<dbReference type="RefSeq" id="WP_136958867.1">
    <property type="nucleotide sequence ID" value="NZ_CP039690.1"/>
</dbReference>
<dbReference type="SUPFAM" id="SSF51556">
    <property type="entry name" value="Metallo-dependent hydrolases"/>
    <property type="match status" value="1"/>
</dbReference>
<accession>A0A4D7AR29</accession>
<reference evidence="2 3" key="1">
    <citation type="submission" date="2019-04" db="EMBL/GenBank/DDBJ databases">
        <title>Phreatobacter aquaticus sp. nov.</title>
        <authorList>
            <person name="Choi A."/>
        </authorList>
    </citation>
    <scope>NUCLEOTIDE SEQUENCE [LARGE SCALE GENOMIC DNA]</scope>
    <source>
        <strain evidence="2 3">KCTC 52518</strain>
    </source>
</reference>
<dbReference type="InterPro" id="IPR032466">
    <property type="entry name" value="Metal_Hydrolase"/>
</dbReference>
<feature type="domain" description="Amidohydrolase 3" evidence="1">
    <location>
        <begin position="56"/>
        <end position="550"/>
    </location>
</feature>
<evidence type="ECO:0000313" key="2">
    <source>
        <dbReference type="EMBL" id="QCI63409.1"/>
    </source>
</evidence>
<organism evidence="2 3">
    <name type="scientific">Phreatobacter stygius</name>
    <dbReference type="NCBI Taxonomy" id="1940610"/>
    <lineage>
        <taxon>Bacteria</taxon>
        <taxon>Pseudomonadati</taxon>
        <taxon>Pseudomonadota</taxon>
        <taxon>Alphaproteobacteria</taxon>
        <taxon>Hyphomicrobiales</taxon>
        <taxon>Phreatobacteraceae</taxon>
        <taxon>Phreatobacter</taxon>
    </lineage>
</organism>
<dbReference type="EMBL" id="CP039690">
    <property type="protein sequence ID" value="QCI63409.1"/>
    <property type="molecule type" value="Genomic_DNA"/>
</dbReference>
<evidence type="ECO:0000313" key="3">
    <source>
        <dbReference type="Proteomes" id="UP000298781"/>
    </source>
</evidence>
<protein>
    <submittedName>
        <fullName evidence="2">Amidohydrolase</fullName>
    </submittedName>
</protein>
<dbReference type="Pfam" id="PF07969">
    <property type="entry name" value="Amidohydro_3"/>
    <property type="match status" value="1"/>
</dbReference>
<sequence length="553" mass="58680">MTAEMSKASQLLHGGRIHTLDPAHPEVEAIAIGGGRILALGALPDVMQWSGRGTRMIDLQGRMVMPGLIDFHIHLFSGAIGRLFELRLPPGCPFAAILDLVGSAAAKPDARPWIIAGPFSRVAEAGMRDLTALRQLDGVSNGHPVVLTHLSGHARFANSRALELAGIGAATPDPPHGEIVRDARTGQPTGYLLEAASTLVRQAIPALTADEEVAAARHGVALLNRFGITGFLDAMASPEMMRAFKTLDDASGLDAWAGFCLPAVANIVGSAWPDPLIDRRADLCGRHMRADFGKIFLDGVPSLRTAAMIDPYAPAGAGEAAPERGETLLCLDELTAGIAAFDRRGMSVKVHAIGDRAIQMMLDAVERVRRLSGTRGTAHQLSHGNYIRAEDIARLSRLNVIADLNPPLWFPSATNLVHERAVGPARFARAWPIRDIVRSGALAATGTDWPAVAEEPDPWVSLSGIVTRRDASGRHPGACGPDQALDLKAALPLYTRNPARAMGLGAETGMLAPGHSADLVVLDRDLFAIPGEEIAATRVLATLFEGRVVHGEI</sequence>
<dbReference type="PANTHER" id="PTHR22642:SF2">
    <property type="entry name" value="PROTEIN LONG AFTER FAR-RED 3"/>
    <property type="match status" value="1"/>
</dbReference>
<dbReference type="InterPro" id="IPR011059">
    <property type="entry name" value="Metal-dep_hydrolase_composite"/>
</dbReference>
<proteinExistence type="predicted"/>
<dbReference type="Gene3D" id="2.30.40.10">
    <property type="entry name" value="Urease, subunit C, domain 1"/>
    <property type="match status" value="1"/>
</dbReference>
<dbReference type="PANTHER" id="PTHR22642">
    <property type="entry name" value="IMIDAZOLONEPROPIONASE"/>
    <property type="match status" value="1"/>
</dbReference>
<dbReference type="Gene3D" id="3.20.20.140">
    <property type="entry name" value="Metal-dependent hydrolases"/>
    <property type="match status" value="1"/>
</dbReference>
<dbReference type="OrthoDB" id="9811399at2"/>
<dbReference type="CDD" id="cd01300">
    <property type="entry name" value="YtcJ_like"/>
    <property type="match status" value="1"/>
</dbReference>
<gene>
    <name evidence="2" type="ORF">E8M01_03650</name>
</gene>
<dbReference type="InterPro" id="IPR013108">
    <property type="entry name" value="Amidohydro_3"/>
</dbReference>
<dbReference type="Gene3D" id="3.10.310.70">
    <property type="match status" value="1"/>
</dbReference>
<evidence type="ECO:0000259" key="1">
    <source>
        <dbReference type="Pfam" id="PF07969"/>
    </source>
</evidence>
<dbReference type="InterPro" id="IPR033932">
    <property type="entry name" value="YtcJ-like"/>
</dbReference>
<dbReference type="SUPFAM" id="SSF51338">
    <property type="entry name" value="Composite domain of metallo-dependent hydrolases"/>
    <property type="match status" value="1"/>
</dbReference>
<keyword evidence="3" id="KW-1185">Reference proteome</keyword>
<keyword evidence="2" id="KW-0378">Hydrolase</keyword>
<dbReference type="Proteomes" id="UP000298781">
    <property type="component" value="Chromosome"/>
</dbReference>
<dbReference type="KEGG" id="pstg:E8M01_03650"/>
<dbReference type="AlphaFoldDB" id="A0A4D7AR29"/>